<feature type="binding site" evidence="2">
    <location>
        <position position="86"/>
    </location>
    <ligand>
        <name>FAD</name>
        <dbReference type="ChEBI" id="CHEBI:57692"/>
    </ligand>
</feature>
<dbReference type="PANTHER" id="PTHR11552">
    <property type="entry name" value="GLUCOSE-METHANOL-CHOLINE GMC OXIDOREDUCTASE"/>
    <property type="match status" value="1"/>
</dbReference>
<dbReference type="Pfam" id="PF00732">
    <property type="entry name" value="GMC_oxred_N"/>
    <property type="match status" value="1"/>
</dbReference>
<dbReference type="InterPro" id="IPR036188">
    <property type="entry name" value="FAD/NAD-bd_sf"/>
</dbReference>
<dbReference type="InterPro" id="IPR000172">
    <property type="entry name" value="GMC_OxRdtase_N"/>
</dbReference>
<reference evidence="7" key="1">
    <citation type="submission" date="2025-08" db="UniProtKB">
        <authorList>
            <consortium name="RefSeq"/>
        </authorList>
    </citation>
    <scope>IDENTIFICATION</scope>
</reference>
<dbReference type="InterPro" id="IPR012132">
    <property type="entry name" value="GMC_OxRdtase"/>
</dbReference>
<keyword evidence="3" id="KW-0285">Flavoprotein</keyword>
<dbReference type="PROSITE" id="PS00623">
    <property type="entry name" value="GMC_OXRED_1"/>
    <property type="match status" value="1"/>
</dbReference>
<proteinExistence type="inferred from homology"/>
<feature type="domain" description="Glucose-methanol-choline oxidoreductase N-terminal" evidence="5">
    <location>
        <begin position="259"/>
        <end position="273"/>
    </location>
</feature>
<evidence type="ECO:0000259" key="4">
    <source>
        <dbReference type="PROSITE" id="PS00623"/>
    </source>
</evidence>
<keyword evidence="6" id="KW-1185">Reference proteome</keyword>
<feature type="domain" description="Glucose-methanol-choline oxidoreductase N-terminal" evidence="4">
    <location>
        <begin position="84"/>
        <end position="107"/>
    </location>
</feature>
<dbReference type="PROSITE" id="PS00624">
    <property type="entry name" value="GMC_OXRED_2"/>
    <property type="match status" value="1"/>
</dbReference>
<organism evidence="6 7">
    <name type="scientific">Galendromus occidentalis</name>
    <name type="common">western predatory mite</name>
    <dbReference type="NCBI Taxonomy" id="34638"/>
    <lineage>
        <taxon>Eukaryota</taxon>
        <taxon>Metazoa</taxon>
        <taxon>Ecdysozoa</taxon>
        <taxon>Arthropoda</taxon>
        <taxon>Chelicerata</taxon>
        <taxon>Arachnida</taxon>
        <taxon>Acari</taxon>
        <taxon>Parasitiformes</taxon>
        <taxon>Mesostigmata</taxon>
        <taxon>Gamasina</taxon>
        <taxon>Phytoseioidea</taxon>
        <taxon>Phytoseiidae</taxon>
        <taxon>Typhlodrominae</taxon>
        <taxon>Galendromus</taxon>
    </lineage>
</organism>
<dbReference type="SUPFAM" id="SSF51905">
    <property type="entry name" value="FAD/NAD(P)-binding domain"/>
    <property type="match status" value="1"/>
</dbReference>
<dbReference type="InterPro" id="IPR007867">
    <property type="entry name" value="GMC_OxRtase_C"/>
</dbReference>
<accession>A0AAJ7SEP8</accession>
<dbReference type="Proteomes" id="UP000694867">
    <property type="component" value="Unplaced"/>
</dbReference>
<dbReference type="AlphaFoldDB" id="A0AAJ7SEP8"/>
<dbReference type="RefSeq" id="XP_028966715.1">
    <property type="nucleotide sequence ID" value="XM_029110882.1"/>
</dbReference>
<dbReference type="Gene3D" id="3.50.50.60">
    <property type="entry name" value="FAD/NAD(P)-binding domain"/>
    <property type="match status" value="1"/>
</dbReference>
<comment type="cofactor">
    <cofactor evidence="2">
        <name>FAD</name>
        <dbReference type="ChEBI" id="CHEBI:57692"/>
    </cofactor>
</comment>
<dbReference type="GO" id="GO:0050660">
    <property type="term" value="F:flavin adenine dinucleotide binding"/>
    <property type="evidence" value="ECO:0007669"/>
    <property type="project" value="InterPro"/>
</dbReference>
<gene>
    <name evidence="7" type="primary">LOC100900537</name>
</gene>
<evidence type="ECO:0000256" key="2">
    <source>
        <dbReference type="PIRSR" id="PIRSR000137-2"/>
    </source>
</evidence>
<protein>
    <submittedName>
        <fullName evidence="7">Glucose dehydrogenase [FAD, quinone]-like</fullName>
    </submittedName>
</protein>
<evidence type="ECO:0000259" key="5">
    <source>
        <dbReference type="PROSITE" id="PS00624"/>
    </source>
</evidence>
<evidence type="ECO:0000256" key="1">
    <source>
        <dbReference type="ARBA" id="ARBA00010790"/>
    </source>
</evidence>
<sequence length="577" mass="64023">MLECYDFVSVGGGSSGAVIANRLSEDQSASVLLIEAGGIENEVSDIPLIAATMQLSPLDWQYVTEPQDAACFGMSDRRSLWPRGKVLGGSSVLNYMLYVRASPHDYDEWERLGNYGWSWKDVFPYFLKSEDNRDPVFLKNGYHATGGYMTISTPPYSTPLGRAFIKAGIQMGYPNVDVNGPTMSGFMIPQGTTRRGARCSTSKAFVKPVRHRKNLHITLYSLATKIHFDHHKRARAVQFERFKVPHIAYARREIILSAGAINTPQLLMLSGVGPAHHLSHLGIKVISDLPVGQNLQDHIYTGALNFQVSPESSVTHERAFTLKNVMSFLTAGKGPLSLLGGVEGIAFINTKFANRTIDHPDIEIHYLTGAPTADGGQVFRRTQGFADELWERFYIPHLYKDGMSIFPVLLRPKSRGFVKLRTVSPYDPPVIDPKYLTHPHDVRTLVEGMKFCISVSQTPAFKAFHSKLWPEPIPGCEHYKAWSDEYLACSARTITNTIYHPVGTCKMGSKWDPTAVVDPELRVKGVAGLRVADASIMPNIVSGNTNAPCMMIGEKISDMIKKTWGTGPLHNGRQWGR</sequence>
<dbReference type="PANTHER" id="PTHR11552:SF227">
    <property type="entry name" value="GLUCOSE DEHYDROGENASE [FAD, QUINONE]-LIKE PROTEIN"/>
    <property type="match status" value="1"/>
</dbReference>
<dbReference type="GO" id="GO:0016614">
    <property type="term" value="F:oxidoreductase activity, acting on CH-OH group of donors"/>
    <property type="evidence" value="ECO:0007669"/>
    <property type="project" value="InterPro"/>
</dbReference>
<keyword evidence="2 3" id="KW-0274">FAD</keyword>
<dbReference type="PIRSF" id="PIRSF000137">
    <property type="entry name" value="Alcohol_oxidase"/>
    <property type="match status" value="1"/>
</dbReference>
<dbReference type="KEGG" id="goe:100900537"/>
<dbReference type="SUPFAM" id="SSF54373">
    <property type="entry name" value="FAD-linked reductases, C-terminal domain"/>
    <property type="match status" value="1"/>
</dbReference>
<evidence type="ECO:0000313" key="7">
    <source>
        <dbReference type="RefSeq" id="XP_028966715.1"/>
    </source>
</evidence>
<evidence type="ECO:0000313" key="6">
    <source>
        <dbReference type="Proteomes" id="UP000694867"/>
    </source>
</evidence>
<dbReference type="Pfam" id="PF05199">
    <property type="entry name" value="GMC_oxred_C"/>
    <property type="match status" value="1"/>
</dbReference>
<dbReference type="Gene3D" id="3.30.560.10">
    <property type="entry name" value="Glucose Oxidase, domain 3"/>
    <property type="match status" value="1"/>
</dbReference>
<dbReference type="GeneID" id="100900537"/>
<comment type="similarity">
    <text evidence="1 3">Belongs to the GMC oxidoreductase family.</text>
</comment>
<name>A0AAJ7SEP8_9ACAR</name>
<evidence type="ECO:0000256" key="3">
    <source>
        <dbReference type="RuleBase" id="RU003968"/>
    </source>
</evidence>